<reference evidence="2 3" key="1">
    <citation type="submission" date="2016-10" db="EMBL/GenBank/DDBJ databases">
        <authorList>
            <person name="de Groot N.N."/>
        </authorList>
    </citation>
    <scope>NUCLEOTIDE SEQUENCE [LARGE SCALE GENOMIC DNA]</scope>
    <source>
        <strain evidence="2 3">DSM 25927</strain>
    </source>
</reference>
<keyword evidence="1" id="KW-0472">Membrane</keyword>
<feature type="transmembrane region" description="Helical" evidence="1">
    <location>
        <begin position="6"/>
        <end position="25"/>
    </location>
</feature>
<name>A0A1H9D013_9GAMM</name>
<feature type="transmembrane region" description="Helical" evidence="1">
    <location>
        <begin position="45"/>
        <end position="67"/>
    </location>
</feature>
<dbReference type="GO" id="GO:0005886">
    <property type="term" value="C:plasma membrane"/>
    <property type="evidence" value="ECO:0007669"/>
    <property type="project" value="TreeGrafter"/>
</dbReference>
<gene>
    <name evidence="2" type="ORF">SAMN04488038_103249</name>
</gene>
<feature type="transmembrane region" description="Helical" evidence="1">
    <location>
        <begin position="104"/>
        <end position="122"/>
    </location>
</feature>
<sequence length="130" mass="14362">MIAHYAAIKTLHISCVILSLSLFVLRGRYALRDQAYPGGRLLRVLPHLVDTVLLGSALLLCFILGQYPFVQSWLSAKLLALLLYIAFGHVALHQRHGLTQRRLAFVAALLCAAYIVGVALSHDPRSYLAL</sequence>
<protein>
    <submittedName>
        <fullName evidence="2">Uncharacterized membrane protein SirB2</fullName>
    </submittedName>
</protein>
<dbReference type="PANTHER" id="PTHR39594:SF1">
    <property type="entry name" value="PROTEIN YCHQ"/>
    <property type="match status" value="1"/>
</dbReference>
<evidence type="ECO:0000313" key="3">
    <source>
        <dbReference type="Proteomes" id="UP000199233"/>
    </source>
</evidence>
<keyword evidence="3" id="KW-1185">Reference proteome</keyword>
<feature type="transmembrane region" description="Helical" evidence="1">
    <location>
        <begin position="73"/>
        <end position="92"/>
    </location>
</feature>
<accession>A0A1H9D013</accession>
<proteinExistence type="predicted"/>
<dbReference type="Proteomes" id="UP000199233">
    <property type="component" value="Unassembled WGS sequence"/>
</dbReference>
<evidence type="ECO:0000313" key="2">
    <source>
        <dbReference type="EMBL" id="SEQ06719.1"/>
    </source>
</evidence>
<dbReference type="RefSeq" id="WP_218140092.1">
    <property type="nucleotide sequence ID" value="NZ_FOFS01000003.1"/>
</dbReference>
<dbReference type="InterPro" id="IPR007360">
    <property type="entry name" value="SirB"/>
</dbReference>
<keyword evidence="1" id="KW-1133">Transmembrane helix</keyword>
<dbReference type="PANTHER" id="PTHR39594">
    <property type="entry name" value="PROTEIN YCHQ"/>
    <property type="match status" value="1"/>
</dbReference>
<keyword evidence="1" id="KW-0812">Transmembrane</keyword>
<dbReference type="PIRSF" id="PIRSF005610">
    <property type="entry name" value="SirB"/>
    <property type="match status" value="1"/>
</dbReference>
<organism evidence="2 3">
    <name type="scientific">Solimonas aquatica</name>
    <dbReference type="NCBI Taxonomy" id="489703"/>
    <lineage>
        <taxon>Bacteria</taxon>
        <taxon>Pseudomonadati</taxon>
        <taxon>Pseudomonadota</taxon>
        <taxon>Gammaproteobacteria</taxon>
        <taxon>Nevskiales</taxon>
        <taxon>Nevskiaceae</taxon>
        <taxon>Solimonas</taxon>
    </lineage>
</organism>
<dbReference type="AlphaFoldDB" id="A0A1H9D013"/>
<evidence type="ECO:0000256" key="1">
    <source>
        <dbReference type="SAM" id="Phobius"/>
    </source>
</evidence>
<dbReference type="STRING" id="489703.SAMN04488038_103249"/>
<dbReference type="Pfam" id="PF04247">
    <property type="entry name" value="SirB"/>
    <property type="match status" value="1"/>
</dbReference>
<dbReference type="EMBL" id="FOFS01000003">
    <property type="protein sequence ID" value="SEQ06719.1"/>
    <property type="molecule type" value="Genomic_DNA"/>
</dbReference>